<dbReference type="EMBL" id="AWWV01001993">
    <property type="protein sequence ID" value="OMP10714.1"/>
    <property type="molecule type" value="Genomic_DNA"/>
</dbReference>
<accession>A0A1R3KUD3</accession>
<feature type="compositionally biased region" description="Basic and acidic residues" evidence="1">
    <location>
        <begin position="11"/>
        <end position="21"/>
    </location>
</feature>
<comment type="caution">
    <text evidence="2">The sequence shown here is derived from an EMBL/GenBank/DDBJ whole genome shotgun (WGS) entry which is preliminary data.</text>
</comment>
<sequence>MAPSLLLKGEVIGRDDQDLNP</sequence>
<reference evidence="2 3" key="1">
    <citation type="submission" date="2013-09" db="EMBL/GenBank/DDBJ databases">
        <title>Corchorus capsularis genome sequencing.</title>
        <authorList>
            <person name="Alam M."/>
            <person name="Haque M.S."/>
            <person name="Islam M.S."/>
            <person name="Emdad E.M."/>
            <person name="Islam M.M."/>
            <person name="Ahmed B."/>
            <person name="Halim A."/>
            <person name="Hossen Q.M.M."/>
            <person name="Hossain M.Z."/>
            <person name="Ahmed R."/>
            <person name="Khan M.M."/>
            <person name="Islam R."/>
            <person name="Rashid M.M."/>
            <person name="Khan S.A."/>
            <person name="Rahman M.S."/>
            <person name="Alam M."/>
        </authorList>
    </citation>
    <scope>NUCLEOTIDE SEQUENCE [LARGE SCALE GENOMIC DNA]</scope>
    <source>
        <strain evidence="3">cv. CVL-1</strain>
        <tissue evidence="2">Whole seedling</tissue>
    </source>
</reference>
<organism evidence="2 3">
    <name type="scientific">Corchorus capsularis</name>
    <name type="common">Jute</name>
    <dbReference type="NCBI Taxonomy" id="210143"/>
    <lineage>
        <taxon>Eukaryota</taxon>
        <taxon>Viridiplantae</taxon>
        <taxon>Streptophyta</taxon>
        <taxon>Embryophyta</taxon>
        <taxon>Tracheophyta</taxon>
        <taxon>Spermatophyta</taxon>
        <taxon>Magnoliopsida</taxon>
        <taxon>eudicotyledons</taxon>
        <taxon>Gunneridae</taxon>
        <taxon>Pentapetalae</taxon>
        <taxon>rosids</taxon>
        <taxon>malvids</taxon>
        <taxon>Malvales</taxon>
        <taxon>Malvaceae</taxon>
        <taxon>Grewioideae</taxon>
        <taxon>Apeibeae</taxon>
        <taxon>Corchorus</taxon>
    </lineage>
</organism>
<name>A0A1R3KUD3_COCAP</name>
<evidence type="ECO:0000256" key="1">
    <source>
        <dbReference type="SAM" id="MobiDB-lite"/>
    </source>
</evidence>
<dbReference type="Proteomes" id="UP000188268">
    <property type="component" value="Unassembled WGS sequence"/>
</dbReference>
<feature type="region of interest" description="Disordered" evidence="1">
    <location>
        <begin position="1"/>
        <end position="21"/>
    </location>
</feature>
<protein>
    <submittedName>
        <fullName evidence="2">Uncharacterized protein</fullName>
    </submittedName>
</protein>
<keyword evidence="3" id="KW-1185">Reference proteome</keyword>
<proteinExistence type="predicted"/>
<gene>
    <name evidence="2" type="ORF">CCACVL1_00805</name>
</gene>
<dbReference type="AlphaFoldDB" id="A0A1R3KUD3"/>
<dbReference type="Gramene" id="OMP10714">
    <property type="protein sequence ID" value="OMP10714"/>
    <property type="gene ID" value="CCACVL1_00805"/>
</dbReference>
<evidence type="ECO:0000313" key="3">
    <source>
        <dbReference type="Proteomes" id="UP000188268"/>
    </source>
</evidence>
<evidence type="ECO:0000313" key="2">
    <source>
        <dbReference type="EMBL" id="OMP10714.1"/>
    </source>
</evidence>